<evidence type="ECO:0000256" key="1">
    <source>
        <dbReference type="SAM" id="MobiDB-lite"/>
    </source>
</evidence>
<accession>A0A1M5J3M2</accession>
<feature type="region of interest" description="Disordered" evidence="1">
    <location>
        <begin position="41"/>
        <end position="76"/>
    </location>
</feature>
<gene>
    <name evidence="3" type="ORF">SAMN02745753_03745</name>
</gene>
<reference evidence="4" key="1">
    <citation type="submission" date="2016-11" db="EMBL/GenBank/DDBJ databases">
        <authorList>
            <person name="Varghese N."/>
            <person name="Submissions S."/>
        </authorList>
    </citation>
    <scope>NUCLEOTIDE SEQUENCE [LARGE SCALE GENOMIC DNA]</scope>
    <source>
        <strain evidence="4">DSM 16579</strain>
    </source>
</reference>
<proteinExistence type="predicted"/>
<evidence type="ECO:0000313" key="3">
    <source>
        <dbReference type="EMBL" id="SHG34593.1"/>
    </source>
</evidence>
<dbReference type="RefSeq" id="WP_072841185.1">
    <property type="nucleotide sequence ID" value="NZ_FQVF01000020.1"/>
</dbReference>
<feature type="chain" id="PRO_5012544866" evidence="2">
    <location>
        <begin position="20"/>
        <end position="76"/>
    </location>
</feature>
<organism evidence="3 4">
    <name type="scientific">Marinomonas polaris DSM 16579</name>
    <dbReference type="NCBI Taxonomy" id="1122206"/>
    <lineage>
        <taxon>Bacteria</taxon>
        <taxon>Pseudomonadati</taxon>
        <taxon>Pseudomonadota</taxon>
        <taxon>Gammaproteobacteria</taxon>
        <taxon>Oceanospirillales</taxon>
        <taxon>Oceanospirillaceae</taxon>
        <taxon>Marinomonas</taxon>
    </lineage>
</organism>
<dbReference type="AlphaFoldDB" id="A0A1M5J3M2"/>
<feature type="compositionally biased region" description="Polar residues" evidence="1">
    <location>
        <begin position="41"/>
        <end position="59"/>
    </location>
</feature>
<protein>
    <submittedName>
        <fullName evidence="3">Uncharacterized protein</fullName>
    </submittedName>
</protein>
<keyword evidence="4" id="KW-1185">Reference proteome</keyword>
<evidence type="ECO:0000313" key="4">
    <source>
        <dbReference type="Proteomes" id="UP000184517"/>
    </source>
</evidence>
<evidence type="ECO:0000256" key="2">
    <source>
        <dbReference type="SAM" id="SignalP"/>
    </source>
</evidence>
<feature type="signal peptide" evidence="2">
    <location>
        <begin position="1"/>
        <end position="19"/>
    </location>
</feature>
<name>A0A1M5J3M2_9GAMM</name>
<dbReference type="OrthoDB" id="8690161at2"/>
<sequence length="76" mass="8323">MKKLLLALTVLAFQAPAHADTYVSGYCKQDGTCVQGYWRSDSNGTTSDNYSTKGNTNPYTGKKGTKKDSSSSYNWN</sequence>
<dbReference type="STRING" id="1122206.SAMN02745753_03745"/>
<keyword evidence="2" id="KW-0732">Signal</keyword>
<dbReference type="Proteomes" id="UP000184517">
    <property type="component" value="Unassembled WGS sequence"/>
</dbReference>
<dbReference type="EMBL" id="FQVF01000020">
    <property type="protein sequence ID" value="SHG34593.1"/>
    <property type="molecule type" value="Genomic_DNA"/>
</dbReference>